<dbReference type="Proteomes" id="UP000567179">
    <property type="component" value="Unassembled WGS sequence"/>
</dbReference>
<evidence type="ECO:0000313" key="5">
    <source>
        <dbReference type="EMBL" id="KAF5322627.1"/>
    </source>
</evidence>
<gene>
    <name evidence="5" type="ORF">D9619_001451</name>
</gene>
<evidence type="ECO:0000259" key="4">
    <source>
        <dbReference type="PROSITE" id="PS01031"/>
    </source>
</evidence>
<reference evidence="5 6" key="1">
    <citation type="journal article" date="2020" name="ISME J.">
        <title>Uncovering the hidden diversity of litter-decomposition mechanisms in mushroom-forming fungi.</title>
        <authorList>
            <person name="Floudas D."/>
            <person name="Bentzer J."/>
            <person name="Ahren D."/>
            <person name="Johansson T."/>
            <person name="Persson P."/>
            <person name="Tunlid A."/>
        </authorList>
    </citation>
    <scope>NUCLEOTIDE SEQUENCE [LARGE SCALE GENOMIC DNA]</scope>
    <source>
        <strain evidence="5 6">CBS 101986</strain>
    </source>
</reference>
<feature type="region of interest" description="Disordered" evidence="3">
    <location>
        <begin position="1"/>
        <end position="52"/>
    </location>
</feature>
<evidence type="ECO:0000313" key="6">
    <source>
        <dbReference type="Proteomes" id="UP000567179"/>
    </source>
</evidence>
<evidence type="ECO:0000256" key="2">
    <source>
        <dbReference type="RuleBase" id="RU003616"/>
    </source>
</evidence>
<dbReference type="EMBL" id="JAACJJ010000028">
    <property type="protein sequence ID" value="KAF5322627.1"/>
    <property type="molecule type" value="Genomic_DNA"/>
</dbReference>
<sequence length="161" mass="17537">MAQSGITPSSASGFSSSSSGSGLYPAPEPPVILPEDYTDNGRPTSSSSRIFLNSTPAEDSTIEVHTMPHEYQIHIKLPGFTWDGITLATKRKKILHVVADRWDKTGGHFERRVAFGYDADLTQVKADFNGDMLRIGVPRRAASVALMQPTTTRLAPMGRFS</sequence>
<comment type="caution">
    <text evidence="5">The sequence shown here is derived from an EMBL/GenBank/DDBJ whole genome shotgun (WGS) entry which is preliminary data.</text>
</comment>
<dbReference type="Pfam" id="PF00011">
    <property type="entry name" value="HSP20"/>
    <property type="match status" value="1"/>
</dbReference>
<dbReference type="AlphaFoldDB" id="A0A8H5BI82"/>
<keyword evidence="6" id="KW-1185">Reference proteome</keyword>
<feature type="compositionally biased region" description="Polar residues" evidence="3">
    <location>
        <begin position="41"/>
        <end position="52"/>
    </location>
</feature>
<dbReference type="InterPro" id="IPR008978">
    <property type="entry name" value="HSP20-like_chaperone"/>
</dbReference>
<comment type="similarity">
    <text evidence="1 2">Belongs to the small heat shock protein (HSP20) family.</text>
</comment>
<feature type="compositionally biased region" description="Low complexity" evidence="3">
    <location>
        <begin position="1"/>
        <end position="22"/>
    </location>
</feature>
<proteinExistence type="inferred from homology"/>
<organism evidence="5 6">
    <name type="scientific">Psilocybe cf. subviscida</name>
    <dbReference type="NCBI Taxonomy" id="2480587"/>
    <lineage>
        <taxon>Eukaryota</taxon>
        <taxon>Fungi</taxon>
        <taxon>Dikarya</taxon>
        <taxon>Basidiomycota</taxon>
        <taxon>Agaricomycotina</taxon>
        <taxon>Agaricomycetes</taxon>
        <taxon>Agaricomycetidae</taxon>
        <taxon>Agaricales</taxon>
        <taxon>Agaricineae</taxon>
        <taxon>Strophariaceae</taxon>
        <taxon>Psilocybe</taxon>
    </lineage>
</organism>
<evidence type="ECO:0000256" key="1">
    <source>
        <dbReference type="PROSITE-ProRule" id="PRU00285"/>
    </source>
</evidence>
<name>A0A8H5BI82_9AGAR</name>
<feature type="domain" description="SHSP" evidence="4">
    <location>
        <begin position="53"/>
        <end position="155"/>
    </location>
</feature>
<dbReference type="CDD" id="cd06464">
    <property type="entry name" value="ACD_sHsps-like"/>
    <property type="match status" value="1"/>
</dbReference>
<evidence type="ECO:0000256" key="3">
    <source>
        <dbReference type="SAM" id="MobiDB-lite"/>
    </source>
</evidence>
<dbReference type="InterPro" id="IPR002068">
    <property type="entry name" value="A-crystallin/Hsp20_dom"/>
</dbReference>
<protein>
    <recommendedName>
        <fullName evidence="4">SHSP domain-containing protein</fullName>
    </recommendedName>
</protein>
<accession>A0A8H5BI82</accession>
<dbReference type="OrthoDB" id="1431247at2759"/>
<dbReference type="Gene3D" id="2.60.40.790">
    <property type="match status" value="1"/>
</dbReference>
<dbReference type="PROSITE" id="PS01031">
    <property type="entry name" value="SHSP"/>
    <property type="match status" value="1"/>
</dbReference>
<dbReference type="SUPFAM" id="SSF49764">
    <property type="entry name" value="HSP20-like chaperones"/>
    <property type="match status" value="1"/>
</dbReference>